<dbReference type="InterPro" id="IPR023614">
    <property type="entry name" value="Porin_dom_sf"/>
</dbReference>
<evidence type="ECO:0000313" key="2">
    <source>
        <dbReference type="EMBL" id="MBE3608551.1"/>
    </source>
</evidence>
<dbReference type="Proteomes" id="UP000650616">
    <property type="component" value="Unassembled WGS sequence"/>
</dbReference>
<reference evidence="2 3" key="1">
    <citation type="submission" date="2015-08" db="EMBL/GenBank/DDBJ databases">
        <title>Comparative genomics of the Campylobacter concisus group.</title>
        <authorList>
            <person name="Yee E."/>
            <person name="Chapman M.H."/>
            <person name="Huynh S."/>
            <person name="Bono J.L."/>
            <person name="On S.L."/>
            <person name="St Leger J."/>
            <person name="Foster G."/>
            <person name="Parker C.T."/>
            <person name="Miller W.G."/>
        </authorList>
    </citation>
    <scope>NUCLEOTIDE SEQUENCE [LARGE SCALE GENOMIC DNA]</scope>
    <source>
        <strain evidence="2 3">RM9337</strain>
    </source>
</reference>
<dbReference type="Gene3D" id="2.40.160.10">
    <property type="entry name" value="Porin"/>
    <property type="match status" value="1"/>
</dbReference>
<evidence type="ECO:0000256" key="1">
    <source>
        <dbReference type="SAM" id="SignalP"/>
    </source>
</evidence>
<feature type="chain" id="PRO_5043531594" evidence="1">
    <location>
        <begin position="24"/>
        <end position="420"/>
    </location>
</feature>
<dbReference type="EMBL" id="LIWG01000009">
    <property type="protein sequence ID" value="MBE3608551.1"/>
    <property type="molecule type" value="Genomic_DNA"/>
</dbReference>
<sequence length="420" mass="45866">MKLAKISLATLVALGAFSSVASATPLEEAIKNVDVSGMARYRYTNTNTEEAVGSKTGAGHQFKFIANFKAAIDDNFFGVIGLRYNKTDGTGSQDKDYNTDKTNVNNDSNLGIHQFYLGYTYANTTITAGKQTLGTFFTDDAIGTGVKVLNKDVEGLTLAAIVFDGLENDKQESDGGLYDFEAVTGKAANENVRTLSVYDAGNLYGVAAIGSYDPISFQLWYASLENLTDLLALELAGDFDVTNDVNIGFKGQFVNSDANSDIKNAGKALGFDYNDGKFYAGELSGEFFGVSATAGYIGYDVKNKGMTSFSLEDQGSLIDVAEQFSDKVGDYTLAEGKGNFWFAKLGYGIDKFKFSVDYVAGTVKYTGGNETDYQEVMPAVAYQYNKKLKFSTFYSWANYDKKGEPDRDSQKYRFEARYSF</sequence>
<evidence type="ECO:0000313" key="3">
    <source>
        <dbReference type="Proteomes" id="UP000650616"/>
    </source>
</evidence>
<keyword evidence="3" id="KW-1185">Reference proteome</keyword>
<protein>
    <submittedName>
        <fullName evidence="2">Major outer membrane protein</fullName>
    </submittedName>
</protein>
<name>A0AAW3ZWE8_9BACT</name>
<organism evidence="2 3">
    <name type="scientific">Campylobacter californiensis</name>
    <dbReference type="NCBI Taxonomy" id="1032243"/>
    <lineage>
        <taxon>Bacteria</taxon>
        <taxon>Pseudomonadati</taxon>
        <taxon>Campylobacterota</taxon>
        <taxon>Epsilonproteobacteria</taxon>
        <taxon>Campylobacterales</taxon>
        <taxon>Campylobacteraceae</taxon>
        <taxon>Campylobacter</taxon>
    </lineage>
</organism>
<feature type="signal peptide" evidence="1">
    <location>
        <begin position="1"/>
        <end position="23"/>
    </location>
</feature>
<dbReference type="InterPro" id="IPR008439">
    <property type="entry name" value="Campylo_MOMP"/>
</dbReference>
<dbReference type="RefSeq" id="WP_170016777.1">
    <property type="nucleotide sequence ID" value="NZ_CP012545.1"/>
</dbReference>
<dbReference type="AlphaFoldDB" id="A0AAW3ZWE8"/>
<dbReference type="SUPFAM" id="SSF56935">
    <property type="entry name" value="Porins"/>
    <property type="match status" value="1"/>
</dbReference>
<comment type="caution">
    <text evidence="2">The sequence shown here is derived from an EMBL/GenBank/DDBJ whole genome shotgun (WGS) entry which is preliminary data.</text>
</comment>
<dbReference type="Pfam" id="PF05538">
    <property type="entry name" value="Campylo_MOMP"/>
    <property type="match status" value="1"/>
</dbReference>
<gene>
    <name evidence="2" type="ORF">CCAL9337_07435</name>
</gene>
<accession>A0AAW3ZWE8</accession>
<keyword evidence="1" id="KW-0732">Signal</keyword>
<proteinExistence type="predicted"/>